<dbReference type="EMBL" id="KV878211">
    <property type="protein sequence ID" value="OJJ37354.1"/>
    <property type="molecule type" value="Genomic_DNA"/>
</dbReference>
<dbReference type="AlphaFoldDB" id="A0A1L9RQZ7"/>
<sequence length="101" mass="11277">MPTSKTDTALRFPESDDQKRRLRNTTQDQKYGARLRDEASTGSQKSQDATTWTTEQLLGEHMDASGNPVPDPASFGDGAKARKGKEEDEPNLYDAMHDDFD</sequence>
<dbReference type="VEuPathDB" id="FungiDB:ASPWEDRAFT_170839"/>
<dbReference type="OrthoDB" id="4476768at2759"/>
<evidence type="ECO:0000256" key="1">
    <source>
        <dbReference type="SAM" id="MobiDB-lite"/>
    </source>
</evidence>
<evidence type="ECO:0000313" key="3">
    <source>
        <dbReference type="Proteomes" id="UP000184383"/>
    </source>
</evidence>
<gene>
    <name evidence="2" type="ORF">ASPWEDRAFT_170839</name>
</gene>
<feature type="compositionally biased region" description="Polar residues" evidence="1">
    <location>
        <begin position="40"/>
        <end position="56"/>
    </location>
</feature>
<organism evidence="2 3">
    <name type="scientific">Aspergillus wentii DTO 134E9</name>
    <dbReference type="NCBI Taxonomy" id="1073089"/>
    <lineage>
        <taxon>Eukaryota</taxon>
        <taxon>Fungi</taxon>
        <taxon>Dikarya</taxon>
        <taxon>Ascomycota</taxon>
        <taxon>Pezizomycotina</taxon>
        <taxon>Eurotiomycetes</taxon>
        <taxon>Eurotiomycetidae</taxon>
        <taxon>Eurotiales</taxon>
        <taxon>Aspergillaceae</taxon>
        <taxon>Aspergillus</taxon>
        <taxon>Aspergillus subgen. Cremei</taxon>
    </lineage>
</organism>
<feature type="region of interest" description="Disordered" evidence="1">
    <location>
        <begin position="1"/>
        <end position="101"/>
    </location>
</feature>
<proteinExistence type="predicted"/>
<dbReference type="GeneID" id="63746534"/>
<evidence type="ECO:0000313" key="2">
    <source>
        <dbReference type="EMBL" id="OJJ37354.1"/>
    </source>
</evidence>
<keyword evidence="3" id="KW-1185">Reference proteome</keyword>
<name>A0A1L9RQZ7_ASPWE</name>
<reference evidence="3" key="1">
    <citation type="journal article" date="2017" name="Genome Biol.">
        <title>Comparative genomics reveals high biological diversity and specific adaptations in the industrially and medically important fungal genus Aspergillus.</title>
        <authorList>
            <person name="de Vries R.P."/>
            <person name="Riley R."/>
            <person name="Wiebenga A."/>
            <person name="Aguilar-Osorio G."/>
            <person name="Amillis S."/>
            <person name="Uchima C.A."/>
            <person name="Anderluh G."/>
            <person name="Asadollahi M."/>
            <person name="Askin M."/>
            <person name="Barry K."/>
            <person name="Battaglia E."/>
            <person name="Bayram O."/>
            <person name="Benocci T."/>
            <person name="Braus-Stromeyer S.A."/>
            <person name="Caldana C."/>
            <person name="Canovas D."/>
            <person name="Cerqueira G.C."/>
            <person name="Chen F."/>
            <person name="Chen W."/>
            <person name="Choi C."/>
            <person name="Clum A."/>
            <person name="Dos Santos R.A."/>
            <person name="Damasio A.R."/>
            <person name="Diallinas G."/>
            <person name="Emri T."/>
            <person name="Fekete E."/>
            <person name="Flipphi M."/>
            <person name="Freyberg S."/>
            <person name="Gallo A."/>
            <person name="Gournas C."/>
            <person name="Habgood R."/>
            <person name="Hainaut M."/>
            <person name="Harispe M.L."/>
            <person name="Henrissat B."/>
            <person name="Hilden K.S."/>
            <person name="Hope R."/>
            <person name="Hossain A."/>
            <person name="Karabika E."/>
            <person name="Karaffa L."/>
            <person name="Karanyi Z."/>
            <person name="Krasevec N."/>
            <person name="Kuo A."/>
            <person name="Kusch H."/>
            <person name="LaButti K."/>
            <person name="Lagendijk E.L."/>
            <person name="Lapidus A."/>
            <person name="Levasseur A."/>
            <person name="Lindquist E."/>
            <person name="Lipzen A."/>
            <person name="Logrieco A.F."/>
            <person name="MacCabe A."/>
            <person name="Maekelae M.R."/>
            <person name="Malavazi I."/>
            <person name="Melin P."/>
            <person name="Meyer V."/>
            <person name="Mielnichuk N."/>
            <person name="Miskei M."/>
            <person name="Molnar A.P."/>
            <person name="Mule G."/>
            <person name="Ngan C.Y."/>
            <person name="Orejas M."/>
            <person name="Orosz E."/>
            <person name="Ouedraogo J.P."/>
            <person name="Overkamp K.M."/>
            <person name="Park H.-S."/>
            <person name="Perrone G."/>
            <person name="Piumi F."/>
            <person name="Punt P.J."/>
            <person name="Ram A.F."/>
            <person name="Ramon A."/>
            <person name="Rauscher S."/>
            <person name="Record E."/>
            <person name="Riano-Pachon D.M."/>
            <person name="Robert V."/>
            <person name="Roehrig J."/>
            <person name="Ruller R."/>
            <person name="Salamov A."/>
            <person name="Salih N.S."/>
            <person name="Samson R.A."/>
            <person name="Sandor E."/>
            <person name="Sanguinetti M."/>
            <person name="Schuetze T."/>
            <person name="Sepcic K."/>
            <person name="Shelest E."/>
            <person name="Sherlock G."/>
            <person name="Sophianopoulou V."/>
            <person name="Squina F.M."/>
            <person name="Sun H."/>
            <person name="Susca A."/>
            <person name="Todd R.B."/>
            <person name="Tsang A."/>
            <person name="Unkles S.E."/>
            <person name="van de Wiele N."/>
            <person name="van Rossen-Uffink D."/>
            <person name="Oliveira J.V."/>
            <person name="Vesth T.C."/>
            <person name="Visser J."/>
            <person name="Yu J.-H."/>
            <person name="Zhou M."/>
            <person name="Andersen M.R."/>
            <person name="Archer D.B."/>
            <person name="Baker S.E."/>
            <person name="Benoit I."/>
            <person name="Brakhage A.A."/>
            <person name="Braus G.H."/>
            <person name="Fischer R."/>
            <person name="Frisvad J.C."/>
            <person name="Goldman G.H."/>
            <person name="Houbraken J."/>
            <person name="Oakley B."/>
            <person name="Pocsi I."/>
            <person name="Scazzocchio C."/>
            <person name="Seiboth B."/>
            <person name="vanKuyk P.A."/>
            <person name="Wortman J."/>
            <person name="Dyer P.S."/>
            <person name="Grigoriev I.V."/>
        </authorList>
    </citation>
    <scope>NUCLEOTIDE SEQUENCE [LARGE SCALE GENOMIC DNA]</scope>
    <source>
        <strain evidence="3">DTO 134E9</strain>
    </source>
</reference>
<dbReference type="Proteomes" id="UP000184383">
    <property type="component" value="Unassembled WGS sequence"/>
</dbReference>
<protein>
    <submittedName>
        <fullName evidence="2">Uncharacterized protein</fullName>
    </submittedName>
</protein>
<dbReference type="RefSeq" id="XP_040691030.1">
    <property type="nucleotide sequence ID" value="XM_040830686.1"/>
</dbReference>
<accession>A0A1L9RQZ7</accession>